<keyword evidence="13" id="KW-0902">Two-component regulatory system</keyword>
<evidence type="ECO:0000256" key="16">
    <source>
        <dbReference type="SAM" id="Coils"/>
    </source>
</evidence>
<keyword evidence="6" id="KW-0597">Phosphoprotein</keyword>
<keyword evidence="4" id="KW-1003">Cell membrane</keyword>
<dbReference type="PANTHER" id="PTHR43065:SF46">
    <property type="entry name" value="C4-DICARBOXYLATE TRANSPORT SENSOR PROTEIN DCTB"/>
    <property type="match status" value="1"/>
</dbReference>
<evidence type="ECO:0000256" key="5">
    <source>
        <dbReference type="ARBA" id="ARBA00022519"/>
    </source>
</evidence>
<dbReference type="Proteomes" id="UP000243096">
    <property type="component" value="Unassembled WGS sequence"/>
</dbReference>
<name>A0A2P5KA84_9BURK</name>
<dbReference type="SMART" id="SM00387">
    <property type="entry name" value="HATPase_c"/>
    <property type="match status" value="1"/>
</dbReference>
<keyword evidence="14 17" id="KW-0472">Membrane</keyword>
<dbReference type="PROSITE" id="PS51257">
    <property type="entry name" value="PROKAR_LIPOPROTEIN"/>
    <property type="match status" value="1"/>
</dbReference>
<dbReference type="Gene3D" id="6.10.250.3020">
    <property type="match status" value="1"/>
</dbReference>
<accession>A0A2P5KA84</accession>
<evidence type="ECO:0000256" key="17">
    <source>
        <dbReference type="SAM" id="Phobius"/>
    </source>
</evidence>
<keyword evidence="9" id="KW-0547">Nucleotide-binding</keyword>
<evidence type="ECO:0000256" key="8">
    <source>
        <dbReference type="ARBA" id="ARBA00022692"/>
    </source>
</evidence>
<evidence type="ECO:0000259" key="18">
    <source>
        <dbReference type="PROSITE" id="PS50109"/>
    </source>
</evidence>
<dbReference type="EMBL" id="PRDW01000006">
    <property type="protein sequence ID" value="PPB83622.1"/>
    <property type="molecule type" value="Genomic_DNA"/>
</dbReference>
<dbReference type="Gene3D" id="3.30.450.20">
    <property type="entry name" value="PAS domain"/>
    <property type="match status" value="2"/>
</dbReference>
<gene>
    <name evidence="19" type="ORF">B0O95_10613</name>
</gene>
<keyword evidence="8 17" id="KW-0812">Transmembrane</keyword>
<proteinExistence type="predicted"/>
<comment type="subcellular location">
    <subcellularLocation>
        <location evidence="2">Cell inner membrane</location>
        <topology evidence="2">Multi-pass membrane protein</topology>
    </subcellularLocation>
</comment>
<feature type="coiled-coil region" evidence="16">
    <location>
        <begin position="331"/>
        <end position="379"/>
    </location>
</feature>
<evidence type="ECO:0000256" key="2">
    <source>
        <dbReference type="ARBA" id="ARBA00004429"/>
    </source>
</evidence>
<evidence type="ECO:0000256" key="1">
    <source>
        <dbReference type="ARBA" id="ARBA00000085"/>
    </source>
</evidence>
<dbReference type="Pfam" id="PF00512">
    <property type="entry name" value="HisKA"/>
    <property type="match status" value="1"/>
</dbReference>
<dbReference type="GO" id="GO:0005886">
    <property type="term" value="C:plasma membrane"/>
    <property type="evidence" value="ECO:0007669"/>
    <property type="project" value="UniProtKB-SubCell"/>
</dbReference>
<dbReference type="InterPro" id="IPR017055">
    <property type="entry name" value="Sig_transdc_His_kinase_DctB"/>
</dbReference>
<dbReference type="PROSITE" id="PS50109">
    <property type="entry name" value="HIS_KIN"/>
    <property type="match status" value="1"/>
</dbReference>
<keyword evidence="10 19" id="KW-0418">Kinase</keyword>
<dbReference type="InterPro" id="IPR003594">
    <property type="entry name" value="HATPase_dom"/>
</dbReference>
<sequence>MLRRTAVLLVLAAVVIASCVAAWSTARTHAIDRLREASAARAARTSATLQAALDRYEPLPYLLSTHPLVQDALRQPNGEAVARANRYLEEIAQRSKASQAYLITGDGLCVAASNWREPGSFVGTRYNFRPYFVAAIAGREDHFFGIGTRSHQAGYYISQPVSHNGIQVGIVVIKIDLSWFPPQDRSEPLFVTDANGIVILSSIPSWKYHTTHPLSSQASAWIRDTEQYSDEPLTPLPLTRARTREANAELVRFGSGQLAPLYLQTEQPLSELGWRLTVLSPLDDVDARARAMTVATGLALLIAALLGFYWRLRRAKLREMEYGRRMLQNAYAELNQRVAERTADLSAANERLTREVGERTRAEAELRAAQDELVQASKLAALGQMAAGITHELNQPLAALRTFSDNTRVLIERNALDAARENLQAIATLIDRMGRITNQLKLFVSKRRPRDAHAVVAQALRNALAMLRDKLAGIDVRVVSVHAGGKRAPFDLNALDTSPAVRCDDLRVEQALINLIGNAADALASNPAARIIIEVDTRPDVVAIAVIDNGPGIAADVLPRLFEPFFTTKEMGQGLGLGLGLGLAIAASIVRDAGGTLSVATTRDDDRDAPAHGACFVMTLPRAYARSDQDTPA</sequence>
<keyword evidence="12 17" id="KW-1133">Transmembrane helix</keyword>
<evidence type="ECO:0000256" key="3">
    <source>
        <dbReference type="ARBA" id="ARBA00012438"/>
    </source>
</evidence>
<dbReference type="FunFam" id="1.10.287.130:FF:000049">
    <property type="entry name" value="C4-dicarboxylate transport sensor protein DctB"/>
    <property type="match status" value="1"/>
</dbReference>
<feature type="domain" description="Histidine kinase" evidence="18">
    <location>
        <begin position="388"/>
        <end position="624"/>
    </location>
</feature>
<evidence type="ECO:0000313" key="19">
    <source>
        <dbReference type="EMBL" id="PPB83622.1"/>
    </source>
</evidence>
<evidence type="ECO:0000256" key="6">
    <source>
        <dbReference type="ARBA" id="ARBA00022553"/>
    </source>
</evidence>
<feature type="transmembrane region" description="Helical" evidence="17">
    <location>
        <begin position="291"/>
        <end position="310"/>
    </location>
</feature>
<keyword evidence="7" id="KW-0808">Transferase</keyword>
<evidence type="ECO:0000256" key="4">
    <source>
        <dbReference type="ARBA" id="ARBA00022475"/>
    </source>
</evidence>
<keyword evidence="11" id="KW-0067">ATP-binding</keyword>
<dbReference type="PRINTS" id="PR00344">
    <property type="entry name" value="BCTRLSENSOR"/>
</dbReference>
<dbReference type="SUPFAM" id="SSF55874">
    <property type="entry name" value="ATPase domain of HSP90 chaperone/DNA topoisomerase II/histidine kinase"/>
    <property type="match status" value="1"/>
</dbReference>
<dbReference type="Pfam" id="PF02518">
    <property type="entry name" value="HATPase_c"/>
    <property type="match status" value="1"/>
</dbReference>
<dbReference type="PANTHER" id="PTHR43065">
    <property type="entry name" value="SENSOR HISTIDINE KINASE"/>
    <property type="match status" value="1"/>
</dbReference>
<evidence type="ECO:0000256" key="9">
    <source>
        <dbReference type="ARBA" id="ARBA00022741"/>
    </source>
</evidence>
<comment type="catalytic activity">
    <reaction evidence="1">
        <text>ATP + protein L-histidine = ADP + protein N-phospho-L-histidine.</text>
        <dbReference type="EC" id="2.7.13.3"/>
    </reaction>
</comment>
<dbReference type="Gene3D" id="1.10.287.130">
    <property type="match status" value="1"/>
</dbReference>
<dbReference type="SUPFAM" id="SSF103190">
    <property type="entry name" value="Sensory domain-like"/>
    <property type="match status" value="1"/>
</dbReference>
<evidence type="ECO:0000256" key="15">
    <source>
        <dbReference type="ARBA" id="ARBA00073143"/>
    </source>
</evidence>
<dbReference type="InterPro" id="IPR036890">
    <property type="entry name" value="HATPase_C_sf"/>
</dbReference>
<dbReference type="RefSeq" id="WP_104077318.1">
    <property type="nucleotide sequence ID" value="NZ_CP062179.1"/>
</dbReference>
<dbReference type="GO" id="GO:0005524">
    <property type="term" value="F:ATP binding"/>
    <property type="evidence" value="ECO:0007669"/>
    <property type="project" value="UniProtKB-KW"/>
</dbReference>
<evidence type="ECO:0000256" key="13">
    <source>
        <dbReference type="ARBA" id="ARBA00023012"/>
    </source>
</evidence>
<dbReference type="OrthoDB" id="9772100at2"/>
<dbReference type="InterPro" id="IPR003661">
    <property type="entry name" value="HisK_dim/P_dom"/>
</dbReference>
<evidence type="ECO:0000256" key="7">
    <source>
        <dbReference type="ARBA" id="ARBA00022679"/>
    </source>
</evidence>
<evidence type="ECO:0000256" key="14">
    <source>
        <dbReference type="ARBA" id="ARBA00023136"/>
    </source>
</evidence>
<dbReference type="SMART" id="SM00388">
    <property type="entry name" value="HisKA"/>
    <property type="match status" value="1"/>
</dbReference>
<dbReference type="CDD" id="cd00082">
    <property type="entry name" value="HisKA"/>
    <property type="match status" value="1"/>
</dbReference>
<keyword evidence="16" id="KW-0175">Coiled coil</keyword>
<comment type="caution">
    <text evidence="19">The sequence shown here is derived from an EMBL/GenBank/DDBJ whole genome shotgun (WGS) entry which is preliminary data.</text>
</comment>
<dbReference type="InterPro" id="IPR005467">
    <property type="entry name" value="His_kinase_dom"/>
</dbReference>
<reference evidence="19 20" key="1">
    <citation type="submission" date="2018-01" db="EMBL/GenBank/DDBJ databases">
        <title>Genomic Encyclopedia of Type Strains, Phase III (KMG-III): the genomes of soil and plant-associated and newly described type strains.</title>
        <authorList>
            <person name="Whitman W."/>
        </authorList>
    </citation>
    <scope>NUCLEOTIDE SEQUENCE [LARGE SCALE GENOMIC DNA]</scope>
    <source>
        <strain evidence="19 20">HKI456</strain>
    </source>
</reference>
<keyword evidence="5" id="KW-0997">Cell inner membrane</keyword>
<dbReference type="GO" id="GO:0000155">
    <property type="term" value="F:phosphorelay sensor kinase activity"/>
    <property type="evidence" value="ECO:0007669"/>
    <property type="project" value="InterPro"/>
</dbReference>
<dbReference type="EC" id="2.7.13.3" evidence="3"/>
<dbReference type="PIRSF" id="PIRSF036431">
    <property type="entry name" value="STHK_DctB"/>
    <property type="match status" value="1"/>
</dbReference>
<dbReference type="SUPFAM" id="SSF47384">
    <property type="entry name" value="Homodimeric domain of signal transducing histidine kinase"/>
    <property type="match status" value="1"/>
</dbReference>
<dbReference type="InterPro" id="IPR004358">
    <property type="entry name" value="Sig_transdc_His_kin-like_C"/>
</dbReference>
<evidence type="ECO:0000313" key="20">
    <source>
        <dbReference type="Proteomes" id="UP000243096"/>
    </source>
</evidence>
<keyword evidence="20" id="KW-1185">Reference proteome</keyword>
<evidence type="ECO:0000256" key="10">
    <source>
        <dbReference type="ARBA" id="ARBA00022777"/>
    </source>
</evidence>
<organism evidence="19 20">
    <name type="scientific">Mycetohabitans endofungorum</name>
    <dbReference type="NCBI Taxonomy" id="417203"/>
    <lineage>
        <taxon>Bacteria</taxon>
        <taxon>Pseudomonadati</taxon>
        <taxon>Pseudomonadota</taxon>
        <taxon>Betaproteobacteria</taxon>
        <taxon>Burkholderiales</taxon>
        <taxon>Burkholderiaceae</taxon>
        <taxon>Mycetohabitans</taxon>
    </lineage>
</organism>
<dbReference type="InterPro" id="IPR029151">
    <property type="entry name" value="Sensor-like_sf"/>
</dbReference>
<evidence type="ECO:0000256" key="12">
    <source>
        <dbReference type="ARBA" id="ARBA00022989"/>
    </source>
</evidence>
<dbReference type="Gene3D" id="3.30.565.10">
    <property type="entry name" value="Histidine kinase-like ATPase, C-terminal domain"/>
    <property type="match status" value="1"/>
</dbReference>
<dbReference type="AlphaFoldDB" id="A0A2P5KA84"/>
<dbReference type="InterPro" id="IPR036097">
    <property type="entry name" value="HisK_dim/P_sf"/>
</dbReference>
<evidence type="ECO:0000256" key="11">
    <source>
        <dbReference type="ARBA" id="ARBA00022840"/>
    </source>
</evidence>
<protein>
    <recommendedName>
        <fullName evidence="15">C4-dicarboxylate transport sensor protein DctB</fullName>
        <ecNumber evidence="3">2.7.13.3</ecNumber>
    </recommendedName>
</protein>